<evidence type="ECO:0000313" key="2">
    <source>
        <dbReference type="EMBL" id="MDA7028545.1"/>
    </source>
</evidence>
<dbReference type="EMBL" id="JAQKAB010000020">
    <property type="protein sequence ID" value="MDA7028545.1"/>
    <property type="molecule type" value="Genomic_DNA"/>
</dbReference>
<organism evidence="2 3">
    <name type="scientific">Bacillus changyiensis</name>
    <dbReference type="NCBI Taxonomy" id="3004103"/>
    <lineage>
        <taxon>Bacteria</taxon>
        <taxon>Bacillati</taxon>
        <taxon>Bacillota</taxon>
        <taxon>Bacilli</taxon>
        <taxon>Bacillales</taxon>
        <taxon>Bacillaceae</taxon>
        <taxon>Bacillus</taxon>
    </lineage>
</organism>
<reference evidence="2 3" key="1">
    <citation type="submission" date="2023-01" db="EMBL/GenBank/DDBJ databases">
        <title>Bacillus changyiensis sp. nov., isolated from a coastal deposit.</title>
        <authorList>
            <person name="Xiao G."/>
            <person name="Lai Q."/>
            <person name="Hu Z."/>
            <person name="Shao Z."/>
        </authorList>
    </citation>
    <scope>NUCLEOTIDE SEQUENCE [LARGE SCALE GENOMIC DNA]</scope>
    <source>
        <strain evidence="2 3">CLL-7-23</strain>
    </source>
</reference>
<dbReference type="PANTHER" id="PTHR36930:SF1">
    <property type="entry name" value="MOSC DOMAIN-CONTAINING PROTEIN"/>
    <property type="match status" value="1"/>
</dbReference>
<evidence type="ECO:0000259" key="1">
    <source>
        <dbReference type="PROSITE" id="PS51340"/>
    </source>
</evidence>
<dbReference type="PROSITE" id="PS51340">
    <property type="entry name" value="MOSC"/>
    <property type="match status" value="1"/>
</dbReference>
<accession>A0ABT4X8C8</accession>
<protein>
    <submittedName>
        <fullName evidence="2">MOSC domain-containing protein</fullName>
    </submittedName>
</protein>
<dbReference type="PANTHER" id="PTHR36930">
    <property type="entry name" value="METAL-SULFUR CLUSTER BIOSYNTHESIS PROTEINS YUAD-RELATED"/>
    <property type="match status" value="1"/>
</dbReference>
<sequence length="194" mass="21522">MWQRHKAVAENVYIAETSSFVTERKEQIEIDYGGTPGDLHFGLTKTAGAREPMYKKGTEIFNRRQISIVSVEECLEIAEKLKIPAVLPEWLGANLALSGLPQLTSLREGSRLVFPSGASLLSEGENEPCSQPGEVIQNQFPDQPKLATRFVRHAFGKRGIVCVVERPGFISQGDQVEVWSYTPNVMKDTKFGAV</sequence>
<dbReference type="RefSeq" id="WP_271342329.1">
    <property type="nucleotide sequence ID" value="NZ_JAQKAB010000020.1"/>
</dbReference>
<keyword evidence="3" id="KW-1185">Reference proteome</keyword>
<dbReference type="SUPFAM" id="SSF50800">
    <property type="entry name" value="PK beta-barrel domain-like"/>
    <property type="match status" value="1"/>
</dbReference>
<dbReference type="InterPro" id="IPR005302">
    <property type="entry name" value="MoCF_Sase_C"/>
</dbReference>
<proteinExistence type="predicted"/>
<dbReference type="Gene3D" id="2.40.33.20">
    <property type="entry name" value="PK beta-barrel domain-like"/>
    <property type="match status" value="1"/>
</dbReference>
<gene>
    <name evidence="2" type="ORF">PJ311_18565</name>
</gene>
<name>A0ABT4X8C8_9BACI</name>
<feature type="domain" description="MOSC" evidence="1">
    <location>
        <begin position="22"/>
        <end position="179"/>
    </location>
</feature>
<dbReference type="Pfam" id="PF03473">
    <property type="entry name" value="MOSC"/>
    <property type="match status" value="1"/>
</dbReference>
<dbReference type="Proteomes" id="UP001211894">
    <property type="component" value="Unassembled WGS sequence"/>
</dbReference>
<dbReference type="InterPro" id="IPR052716">
    <property type="entry name" value="MOSC_domain"/>
</dbReference>
<evidence type="ECO:0000313" key="3">
    <source>
        <dbReference type="Proteomes" id="UP001211894"/>
    </source>
</evidence>
<comment type="caution">
    <text evidence="2">The sequence shown here is derived from an EMBL/GenBank/DDBJ whole genome shotgun (WGS) entry which is preliminary data.</text>
</comment>
<dbReference type="InterPro" id="IPR011037">
    <property type="entry name" value="Pyrv_Knase-like_insert_dom_sf"/>
</dbReference>